<dbReference type="SUPFAM" id="SSF81606">
    <property type="entry name" value="PP2C-like"/>
    <property type="match status" value="1"/>
</dbReference>
<evidence type="ECO:0000313" key="2">
    <source>
        <dbReference type="EMBL" id="QRZ14428.1"/>
    </source>
</evidence>
<dbReference type="Gene3D" id="3.60.40.10">
    <property type="entry name" value="PPM-type phosphatase domain"/>
    <property type="match status" value="1"/>
</dbReference>
<evidence type="ECO:0000259" key="1">
    <source>
        <dbReference type="PROSITE" id="PS51746"/>
    </source>
</evidence>
<keyword evidence="3" id="KW-1185">Reference proteome</keyword>
<feature type="domain" description="PPM-type phosphatase" evidence="1">
    <location>
        <begin position="14"/>
        <end position="249"/>
    </location>
</feature>
<geneLocation type="plasmid" evidence="2 3">
    <name>p1</name>
</geneLocation>
<dbReference type="SMART" id="SM00331">
    <property type="entry name" value="PP2C_SIG"/>
    <property type="match status" value="1"/>
</dbReference>
<accession>A0ABX7JM75</accession>
<gene>
    <name evidence="2" type="ORF">JWJ88_11065</name>
</gene>
<dbReference type="Pfam" id="PF00481">
    <property type="entry name" value="PP2C"/>
    <property type="match status" value="1"/>
</dbReference>
<reference evidence="2 3" key="1">
    <citation type="submission" date="2021-02" db="EMBL/GenBank/DDBJ databases">
        <title>Paracoccus methylovroum sp.nov., a new methanol and methylamine utilizing methylotrophic denitrifer.</title>
        <authorList>
            <person name="Timsy T."/>
            <person name="Behrendt U."/>
            <person name="Ulrich A."/>
            <person name="Spanner T."/>
            <person name="Foesel B.U."/>
            <person name="Horn M.A."/>
            <person name="Kolb S."/>
        </authorList>
    </citation>
    <scope>NUCLEOTIDE SEQUENCE [LARGE SCALE GENOMIC DNA]</scope>
    <source>
        <strain evidence="2 3">H4-D09</strain>
        <plasmid evidence="2 3">p1</plasmid>
    </source>
</reference>
<dbReference type="PANTHER" id="PTHR47992">
    <property type="entry name" value="PROTEIN PHOSPHATASE"/>
    <property type="match status" value="1"/>
</dbReference>
<dbReference type="EMBL" id="CP070369">
    <property type="protein sequence ID" value="QRZ14428.1"/>
    <property type="molecule type" value="Genomic_DNA"/>
</dbReference>
<organism evidence="2 3">
    <name type="scientific">Paracoccus methylovorus</name>
    <dbReference type="NCBI Taxonomy" id="2812658"/>
    <lineage>
        <taxon>Bacteria</taxon>
        <taxon>Pseudomonadati</taxon>
        <taxon>Pseudomonadota</taxon>
        <taxon>Alphaproteobacteria</taxon>
        <taxon>Rhodobacterales</taxon>
        <taxon>Paracoccaceae</taxon>
        <taxon>Paracoccus</taxon>
    </lineage>
</organism>
<name>A0ABX7JM75_9RHOB</name>
<dbReference type="InterPro" id="IPR036457">
    <property type="entry name" value="PPM-type-like_dom_sf"/>
</dbReference>
<dbReference type="CDD" id="cd00143">
    <property type="entry name" value="PP2Cc"/>
    <property type="match status" value="1"/>
</dbReference>
<dbReference type="InterPro" id="IPR015655">
    <property type="entry name" value="PP2C"/>
</dbReference>
<proteinExistence type="predicted"/>
<dbReference type="SMART" id="SM00332">
    <property type="entry name" value="PP2Cc"/>
    <property type="match status" value="1"/>
</dbReference>
<dbReference type="Proteomes" id="UP000663629">
    <property type="component" value="Plasmid p1"/>
</dbReference>
<dbReference type="InterPro" id="IPR001932">
    <property type="entry name" value="PPM-type_phosphatase-like_dom"/>
</dbReference>
<sequence>MSGPTTRRGLSVRGAGLTHRGAIRDQNEDAILVDPSGQVWAVADGMGGHLLGGYAADRVIDALETLADSEEPMAALTARFAAADALIAARGQSEGAVIGATAVAAVIRRGRLTLAWAGDARAYLLRDGRLAGLTRDHSLVQELVDAGRLAPEAARDHPQANIVTRAVGAGAVPEFAALDLAAGDRLLLCSDGLTHVLTDPALAETLQATRPGMALAAAGTPADAACARLLQQALAGGGPDNVSVIVVDIGPG</sequence>
<dbReference type="RefSeq" id="WP_205295406.1">
    <property type="nucleotide sequence ID" value="NZ_CP070369.1"/>
</dbReference>
<evidence type="ECO:0000313" key="3">
    <source>
        <dbReference type="Proteomes" id="UP000663629"/>
    </source>
</evidence>
<keyword evidence="2" id="KW-0614">Plasmid</keyword>
<protein>
    <submittedName>
        <fullName evidence="2">Serine/threonine-protein phosphatase</fullName>
    </submittedName>
</protein>
<dbReference type="PROSITE" id="PS51746">
    <property type="entry name" value="PPM_2"/>
    <property type="match status" value="1"/>
</dbReference>